<dbReference type="EMBL" id="PVZC01000002">
    <property type="protein sequence ID" value="PRY00397.1"/>
    <property type="molecule type" value="Genomic_DNA"/>
</dbReference>
<organism evidence="3 4">
    <name type="scientific">Allonocardiopsis opalescens</name>
    <dbReference type="NCBI Taxonomy" id="1144618"/>
    <lineage>
        <taxon>Bacteria</taxon>
        <taxon>Bacillati</taxon>
        <taxon>Actinomycetota</taxon>
        <taxon>Actinomycetes</taxon>
        <taxon>Streptosporangiales</taxon>
        <taxon>Allonocardiopsis</taxon>
    </lineage>
</organism>
<dbReference type="AlphaFoldDB" id="A0A2T0Q977"/>
<proteinExistence type="predicted"/>
<dbReference type="RefSeq" id="WP_106241618.1">
    <property type="nucleotide sequence ID" value="NZ_PVZC01000002.1"/>
</dbReference>
<gene>
    <name evidence="3" type="ORF">CLV72_10226</name>
</gene>
<feature type="region of interest" description="Disordered" evidence="1">
    <location>
        <begin position="30"/>
        <end position="63"/>
    </location>
</feature>
<keyword evidence="4" id="KW-1185">Reference proteome</keyword>
<feature type="signal peptide" evidence="2">
    <location>
        <begin position="1"/>
        <end position="23"/>
    </location>
</feature>
<evidence type="ECO:0000256" key="1">
    <source>
        <dbReference type="SAM" id="MobiDB-lite"/>
    </source>
</evidence>
<keyword evidence="2" id="KW-0732">Signal</keyword>
<evidence type="ECO:0000313" key="4">
    <source>
        <dbReference type="Proteomes" id="UP000237846"/>
    </source>
</evidence>
<evidence type="ECO:0000313" key="3">
    <source>
        <dbReference type="EMBL" id="PRY00397.1"/>
    </source>
</evidence>
<dbReference type="Proteomes" id="UP000237846">
    <property type="component" value="Unassembled WGS sequence"/>
</dbReference>
<comment type="caution">
    <text evidence="3">The sequence shown here is derived from an EMBL/GenBank/DDBJ whole genome shotgun (WGS) entry which is preliminary data.</text>
</comment>
<feature type="chain" id="PRO_5038949835" evidence="2">
    <location>
        <begin position="24"/>
        <end position="63"/>
    </location>
</feature>
<protein>
    <submittedName>
        <fullName evidence="3">Uncharacterized protein</fullName>
    </submittedName>
</protein>
<name>A0A2T0Q977_9ACTN</name>
<reference evidence="3 4" key="1">
    <citation type="submission" date="2018-03" db="EMBL/GenBank/DDBJ databases">
        <title>Genomic Encyclopedia of Archaeal and Bacterial Type Strains, Phase II (KMG-II): from individual species to whole genera.</title>
        <authorList>
            <person name="Goeker M."/>
        </authorList>
    </citation>
    <scope>NUCLEOTIDE SEQUENCE [LARGE SCALE GENOMIC DNA]</scope>
    <source>
        <strain evidence="3 4">DSM 45601</strain>
    </source>
</reference>
<accession>A0A2T0Q977</accession>
<sequence length="63" mass="6274">MNSTVKRGIAALALALGAVALTAGPAAGDGYHDTEGYQDTDGFHDSGGFHGSGSATDGFTWSN</sequence>
<evidence type="ECO:0000256" key="2">
    <source>
        <dbReference type="SAM" id="SignalP"/>
    </source>
</evidence>